<dbReference type="Proteomes" id="UP000202420">
    <property type="component" value="Segment"/>
</dbReference>
<accession>A7K8H8</accession>
<keyword evidence="1" id="KW-0812">Transmembrane</keyword>
<evidence type="ECO:0000313" key="3">
    <source>
        <dbReference type="Proteomes" id="UP000202420"/>
    </source>
</evidence>
<organism evidence="2 3">
    <name type="scientific">Chlorovirus heliozoae</name>
    <dbReference type="NCBI Taxonomy" id="322019"/>
    <lineage>
        <taxon>Viruses</taxon>
        <taxon>Varidnaviria</taxon>
        <taxon>Bamfordvirae</taxon>
        <taxon>Nucleocytoviricota</taxon>
        <taxon>Megaviricetes</taxon>
        <taxon>Algavirales</taxon>
        <taxon>Phycodnaviridae</taxon>
        <taxon>Chlorovirus</taxon>
    </lineage>
</organism>
<evidence type="ECO:0000313" key="2">
    <source>
        <dbReference type="EMBL" id="ABT16352.1"/>
    </source>
</evidence>
<protein>
    <submittedName>
        <fullName evidence="2">Uncharacterized protein z218L</fullName>
    </submittedName>
</protein>
<feature type="transmembrane region" description="Helical" evidence="1">
    <location>
        <begin position="20"/>
        <end position="38"/>
    </location>
</feature>
<name>A7K8H8_9PHYC</name>
<proteinExistence type="predicted"/>
<evidence type="ECO:0000256" key="1">
    <source>
        <dbReference type="SAM" id="Phobius"/>
    </source>
</evidence>
<reference evidence="2 3" key="1">
    <citation type="submission" date="2006-09" db="EMBL/GenBank/DDBJ databases">
        <title>Sequence and annotation of the 288-kb ATCV-1 virus that infects an endosymbiotic Chlorella strain of the heliozoon Acanthocystis turfacea.</title>
        <authorList>
            <person name="Fitzgerald L.A."/>
            <person name="Graves M.V."/>
            <person name="Li X."/>
            <person name="Pfitzner A.J.P."/>
            <person name="Hartigan J."/>
            <person name="Van Etten J.L."/>
        </authorList>
    </citation>
    <scope>NUCLEOTIDE SEQUENCE [LARGE SCALE GENOMIC DNA]</scope>
    <source>
        <strain evidence="2 3">ATCV-1</strain>
    </source>
</reference>
<dbReference type="RefSeq" id="YP_001426699.1">
    <property type="nucleotide sequence ID" value="NC_008724.1"/>
</dbReference>
<keyword evidence="3" id="KW-1185">Reference proteome</keyword>
<dbReference type="GeneID" id="5470824"/>
<gene>
    <name evidence="2" type="primary">z218L</name>
    <name evidence="2" type="ORF">ATCV1_z218L</name>
</gene>
<dbReference type="EMBL" id="EF101928">
    <property type="protein sequence ID" value="ABT16352.1"/>
    <property type="molecule type" value="Genomic_DNA"/>
</dbReference>
<sequence>MLYLFGRYLRSRVNESWSTIVTWLLSVTFTMFAMHSSLGPPNSDQLSMTVTVASLPHRAEHVELPFHAPISRYLASSVSRRLL</sequence>
<dbReference type="KEGG" id="vg:5470824"/>
<keyword evidence="1" id="KW-1133">Transmembrane helix</keyword>
<keyword evidence="1" id="KW-0472">Membrane</keyword>